<dbReference type="Pfam" id="PF02765">
    <property type="entry name" value="POT1"/>
    <property type="match status" value="1"/>
</dbReference>
<evidence type="ECO:0000256" key="7">
    <source>
        <dbReference type="ARBA" id="ARBA00023125"/>
    </source>
</evidence>
<comment type="subcellular location">
    <subcellularLocation>
        <location evidence="2">Chromosome</location>
        <location evidence="2">Telomere</location>
    </subcellularLocation>
    <subcellularLocation>
        <location evidence="1">Nucleus</location>
    </subcellularLocation>
</comment>
<dbReference type="InterPro" id="IPR028389">
    <property type="entry name" value="POT1"/>
</dbReference>
<dbReference type="Pfam" id="PF16686">
    <property type="entry name" value="POT1PC"/>
    <property type="match status" value="1"/>
</dbReference>
<keyword evidence="7" id="KW-0238">DNA-binding</keyword>
<dbReference type="GO" id="GO:0000783">
    <property type="term" value="C:nuclear telomere cap complex"/>
    <property type="evidence" value="ECO:0007669"/>
    <property type="project" value="TreeGrafter"/>
</dbReference>
<evidence type="ECO:0000256" key="6">
    <source>
        <dbReference type="ARBA" id="ARBA00022895"/>
    </source>
</evidence>
<dbReference type="Gene3D" id="2.40.50.140">
    <property type="entry name" value="Nucleic acid-binding proteins"/>
    <property type="match status" value="2"/>
</dbReference>
<dbReference type="SMART" id="SM00976">
    <property type="entry name" value="Telo_bind"/>
    <property type="match status" value="1"/>
</dbReference>
<evidence type="ECO:0000256" key="2">
    <source>
        <dbReference type="ARBA" id="ARBA00004574"/>
    </source>
</evidence>
<dbReference type="SUPFAM" id="SSF50249">
    <property type="entry name" value="Nucleic acid-binding proteins"/>
    <property type="match status" value="2"/>
</dbReference>
<evidence type="ECO:0000256" key="1">
    <source>
        <dbReference type="ARBA" id="ARBA00004123"/>
    </source>
</evidence>
<dbReference type="InterPro" id="IPR032042">
    <property type="entry name" value="POT1PC"/>
</dbReference>
<organism evidence="10">
    <name type="scientific">Magallana gigas</name>
    <name type="common">Pacific oyster</name>
    <name type="synonym">Crassostrea gigas</name>
    <dbReference type="NCBI Taxonomy" id="29159"/>
    <lineage>
        <taxon>Eukaryota</taxon>
        <taxon>Metazoa</taxon>
        <taxon>Spiralia</taxon>
        <taxon>Lophotrochozoa</taxon>
        <taxon>Mollusca</taxon>
        <taxon>Bivalvia</taxon>
        <taxon>Autobranchia</taxon>
        <taxon>Pteriomorphia</taxon>
        <taxon>Ostreida</taxon>
        <taxon>Ostreoidea</taxon>
        <taxon>Ostreidae</taxon>
        <taxon>Magallana</taxon>
    </lineage>
</organism>
<dbReference type="EMBL" id="JH817397">
    <property type="protein sequence ID" value="EKC30645.1"/>
    <property type="molecule type" value="Genomic_DNA"/>
</dbReference>
<sequence>MTEKNTKTTEYKYLKLNELQANTTVNVFGVVKFARPPTKTRGSDFSMVLSIIDPSLHENDQKLKCLLFHREKDKLPFLDVGKIVRLHRLKITQFHGDLQGQSGPGFSWLAFDEDKESPTRPVSSSSNFTFTEADINRVKELREWVASRDDLQQPNKTCFADMVPQQYYDVYCQVLATCVLEENVGFLLRVWDGTKPMNPVREFDISAADLVVDKRQDLLDVAGNLALDVALYDDHYTTGKNIKPGQYIKLNNLHAAKFHSADTRPELSELPMIELVIHRGTAYGRGVHLINNDFVGLKTLKERLEKVSEEEVEMEVSCDLPSQSQSHKSRPHEETDQSDSQMSQTIARCDVPNNKNIAKDLKISRSSRHINHYFCPECSKDSQCEMEYIFMMRFLLSDSTGELVANVWRRDAVTFFQDITPVEMFTESVLCNLVKKGLGAISTPSGPWFECCVKSYRTLSGVRYQIFDTCLV</sequence>
<dbReference type="PANTHER" id="PTHR14513">
    <property type="entry name" value="PROTECTION OF TELOMERES 1"/>
    <property type="match status" value="1"/>
</dbReference>
<dbReference type="Pfam" id="PF25507">
    <property type="entry name" value="OB_POT1A"/>
    <property type="match status" value="1"/>
</dbReference>
<dbReference type="FunFam" id="2.40.50.140:FF:000119">
    <property type="entry name" value="Protection of telomeres 1 homolog"/>
    <property type="match status" value="1"/>
</dbReference>
<keyword evidence="6" id="KW-0779">Telomere</keyword>
<dbReference type="InterPro" id="IPR057620">
    <property type="entry name" value="POT1A/B-like_OB"/>
</dbReference>
<feature type="domain" description="Telomeric single stranded DNA binding POT1/Cdc13" evidence="9">
    <location>
        <begin position="13"/>
        <end position="146"/>
    </location>
</feature>
<reference evidence="10" key="1">
    <citation type="journal article" date="2012" name="Nature">
        <title>The oyster genome reveals stress adaptation and complexity of shell formation.</title>
        <authorList>
            <person name="Zhang G."/>
            <person name="Fang X."/>
            <person name="Guo X."/>
            <person name="Li L."/>
            <person name="Luo R."/>
            <person name="Xu F."/>
            <person name="Yang P."/>
            <person name="Zhang L."/>
            <person name="Wang X."/>
            <person name="Qi H."/>
            <person name="Xiong Z."/>
            <person name="Que H."/>
            <person name="Xie Y."/>
            <person name="Holland P.W."/>
            <person name="Paps J."/>
            <person name="Zhu Y."/>
            <person name="Wu F."/>
            <person name="Chen Y."/>
            <person name="Wang J."/>
            <person name="Peng C."/>
            <person name="Meng J."/>
            <person name="Yang L."/>
            <person name="Liu J."/>
            <person name="Wen B."/>
            <person name="Zhang N."/>
            <person name="Huang Z."/>
            <person name="Zhu Q."/>
            <person name="Feng Y."/>
            <person name="Mount A."/>
            <person name="Hedgecock D."/>
            <person name="Xu Z."/>
            <person name="Liu Y."/>
            <person name="Domazet-Loso T."/>
            <person name="Du Y."/>
            <person name="Sun X."/>
            <person name="Zhang S."/>
            <person name="Liu B."/>
            <person name="Cheng P."/>
            <person name="Jiang X."/>
            <person name="Li J."/>
            <person name="Fan D."/>
            <person name="Wang W."/>
            <person name="Fu W."/>
            <person name="Wang T."/>
            <person name="Wang B."/>
            <person name="Zhang J."/>
            <person name="Peng Z."/>
            <person name="Li Y."/>
            <person name="Li N."/>
            <person name="Wang J."/>
            <person name="Chen M."/>
            <person name="He Y."/>
            <person name="Tan F."/>
            <person name="Song X."/>
            <person name="Zheng Q."/>
            <person name="Huang R."/>
            <person name="Yang H."/>
            <person name="Du X."/>
            <person name="Chen L."/>
            <person name="Yang M."/>
            <person name="Gaffney P.M."/>
            <person name="Wang S."/>
            <person name="Luo L."/>
            <person name="She Z."/>
            <person name="Ming Y."/>
            <person name="Huang W."/>
            <person name="Zhang S."/>
            <person name="Huang B."/>
            <person name="Zhang Y."/>
            <person name="Qu T."/>
            <person name="Ni P."/>
            <person name="Miao G."/>
            <person name="Wang J."/>
            <person name="Wang Q."/>
            <person name="Steinberg C.E."/>
            <person name="Wang H."/>
            <person name="Li N."/>
            <person name="Qian L."/>
            <person name="Zhang G."/>
            <person name="Li Y."/>
            <person name="Yang H."/>
            <person name="Liu X."/>
            <person name="Wang J."/>
            <person name="Yin Y."/>
            <person name="Wang J."/>
        </authorList>
    </citation>
    <scope>NUCLEOTIDE SEQUENCE [LARGE SCALE GENOMIC DNA]</scope>
    <source>
        <strain evidence="10">05x7-T-G4-1.051#20</strain>
    </source>
</reference>
<comment type="similarity">
    <text evidence="3">Belongs to the telombin family.</text>
</comment>
<evidence type="ECO:0000256" key="4">
    <source>
        <dbReference type="ARBA" id="ARBA00015253"/>
    </source>
</evidence>
<dbReference type="InterPro" id="IPR011564">
    <property type="entry name" value="Telomer_end-bd_POT1/Cdc13"/>
</dbReference>
<name>K1QP92_MAGGI</name>
<keyword evidence="5" id="KW-0158">Chromosome</keyword>
<dbReference type="GO" id="GO:0010521">
    <property type="term" value="F:telomerase inhibitor activity"/>
    <property type="evidence" value="ECO:0007669"/>
    <property type="project" value="TreeGrafter"/>
</dbReference>
<dbReference type="InterPro" id="IPR012340">
    <property type="entry name" value="NA-bd_OB-fold"/>
</dbReference>
<dbReference type="GO" id="GO:0016233">
    <property type="term" value="P:telomere capping"/>
    <property type="evidence" value="ECO:0007669"/>
    <property type="project" value="TreeGrafter"/>
</dbReference>
<dbReference type="GO" id="GO:0098505">
    <property type="term" value="F:G-rich strand telomeric DNA binding"/>
    <property type="evidence" value="ECO:0007669"/>
    <property type="project" value="TreeGrafter"/>
</dbReference>
<keyword evidence="8" id="KW-0539">Nucleus</keyword>
<dbReference type="HOGENOM" id="CLU_579019_0_0_1"/>
<gene>
    <name evidence="10" type="ORF">CGI_10004647</name>
</gene>
<dbReference type="PANTHER" id="PTHR14513:SF0">
    <property type="entry name" value="PROTECTION OF TELOMERES PROTEIN 1"/>
    <property type="match status" value="1"/>
</dbReference>
<evidence type="ECO:0000313" key="10">
    <source>
        <dbReference type="EMBL" id="EKC30645.1"/>
    </source>
</evidence>
<evidence type="ECO:0000256" key="8">
    <source>
        <dbReference type="ARBA" id="ARBA00023242"/>
    </source>
</evidence>
<accession>K1QP92</accession>
<evidence type="ECO:0000256" key="5">
    <source>
        <dbReference type="ARBA" id="ARBA00022454"/>
    </source>
</evidence>
<proteinExistence type="inferred from homology"/>
<protein>
    <recommendedName>
        <fullName evidence="4">Protection of telomeres protein 1</fullName>
    </recommendedName>
</protein>
<evidence type="ECO:0000256" key="3">
    <source>
        <dbReference type="ARBA" id="ARBA00008442"/>
    </source>
</evidence>
<evidence type="ECO:0000259" key="9">
    <source>
        <dbReference type="SMART" id="SM00976"/>
    </source>
</evidence>
<dbReference type="AlphaFoldDB" id="K1QP92"/>
<dbReference type="GO" id="GO:0032210">
    <property type="term" value="P:regulation of telomere maintenance via telomerase"/>
    <property type="evidence" value="ECO:0007669"/>
    <property type="project" value="TreeGrafter"/>
</dbReference>
<dbReference type="CDD" id="cd04497">
    <property type="entry name" value="hPOT1_OB1_like"/>
    <property type="match status" value="1"/>
</dbReference>
<dbReference type="InParanoid" id="K1QP92"/>